<organism evidence="4 5">
    <name type="scientific">Methyloligella halotolerans</name>
    <dbReference type="NCBI Taxonomy" id="1177755"/>
    <lineage>
        <taxon>Bacteria</taxon>
        <taxon>Pseudomonadati</taxon>
        <taxon>Pseudomonadota</taxon>
        <taxon>Alphaproteobacteria</taxon>
        <taxon>Hyphomicrobiales</taxon>
        <taxon>Hyphomicrobiaceae</taxon>
        <taxon>Methyloligella</taxon>
    </lineage>
</organism>
<protein>
    <submittedName>
        <fullName evidence="4">Bacterial extracellular solute-binding protein, family 3</fullName>
    </submittedName>
</protein>
<evidence type="ECO:0000256" key="2">
    <source>
        <dbReference type="SAM" id="SignalP"/>
    </source>
</evidence>
<keyword evidence="1 2" id="KW-0732">Signal</keyword>
<reference evidence="4 5" key="1">
    <citation type="submission" date="2016-07" db="EMBL/GenBank/DDBJ databases">
        <title>Draft genome sequence of Methyloligella halotolerans C2T (VKM B-2706T=CCUG 61687T=DSM 25045T), a halotolerant polyhydroxybutyrate accumulating methylotroph.</title>
        <authorList>
            <person name="Vasilenko O.V."/>
            <person name="Doronina N.V."/>
            <person name="Poroshina M.N."/>
            <person name="Tarlachkov S.V."/>
            <person name="Trotsenko Y.A."/>
        </authorList>
    </citation>
    <scope>NUCLEOTIDE SEQUENCE [LARGE SCALE GENOMIC DNA]</scope>
    <source>
        <strain evidence="4 5">VKM B-2706</strain>
    </source>
</reference>
<evidence type="ECO:0000256" key="1">
    <source>
        <dbReference type="ARBA" id="ARBA00022729"/>
    </source>
</evidence>
<dbReference type="AlphaFoldDB" id="A0A1E2RVE4"/>
<dbReference type="InterPro" id="IPR001638">
    <property type="entry name" value="Solute-binding_3/MltF_N"/>
</dbReference>
<dbReference type="EMBL" id="MASI01000010">
    <property type="protein sequence ID" value="ODA66122.1"/>
    <property type="molecule type" value="Genomic_DNA"/>
</dbReference>
<proteinExistence type="predicted"/>
<evidence type="ECO:0000259" key="3">
    <source>
        <dbReference type="SMART" id="SM00062"/>
    </source>
</evidence>
<evidence type="ECO:0000313" key="5">
    <source>
        <dbReference type="Proteomes" id="UP000095087"/>
    </source>
</evidence>
<gene>
    <name evidence="4" type="ORF">A7A08_02975</name>
</gene>
<dbReference type="STRING" id="1177755.A7A08_02975"/>
<dbReference type="NCBIfam" id="TIGR03871">
    <property type="entry name" value="ABC_peri_MoxJ_2"/>
    <property type="match status" value="1"/>
</dbReference>
<evidence type="ECO:0000313" key="4">
    <source>
        <dbReference type="EMBL" id="ODA66122.1"/>
    </source>
</evidence>
<dbReference type="Gene3D" id="3.40.190.10">
    <property type="entry name" value="Periplasmic binding protein-like II"/>
    <property type="match status" value="2"/>
</dbReference>
<feature type="domain" description="Solute-binding protein family 3/N-terminal" evidence="3">
    <location>
        <begin position="30"/>
        <end position="262"/>
    </location>
</feature>
<dbReference type="InterPro" id="IPR022448">
    <property type="entry name" value="Quinoprotein_dehydrogenase"/>
</dbReference>
<dbReference type="OrthoDB" id="176845at2"/>
<name>A0A1E2RVE4_9HYPH</name>
<feature type="signal peptide" evidence="2">
    <location>
        <begin position="1"/>
        <end position="27"/>
    </location>
</feature>
<dbReference type="PANTHER" id="PTHR35936:SF17">
    <property type="entry name" value="ARGININE-BINDING EXTRACELLULAR PROTEIN ARTP"/>
    <property type="match status" value="1"/>
</dbReference>
<keyword evidence="5" id="KW-1185">Reference proteome</keyword>
<dbReference type="Pfam" id="PF00497">
    <property type="entry name" value="SBP_bac_3"/>
    <property type="match status" value="1"/>
</dbReference>
<feature type="chain" id="PRO_5009116508" evidence="2">
    <location>
        <begin position="28"/>
        <end position="276"/>
    </location>
</feature>
<dbReference type="PANTHER" id="PTHR35936">
    <property type="entry name" value="MEMBRANE-BOUND LYTIC MUREIN TRANSGLYCOSYLASE F"/>
    <property type="match status" value="1"/>
</dbReference>
<accession>A0A1E2RVE4</accession>
<sequence length="276" mass="30577">MRSNFRDRAFCSLAVLLLMATPRPAAAAGTMRVCADPNNLPYSKKDGSGFENKIAEILADEMGAKLQYYWLPQRRGFMRETINAGRCDVVMGVPSAMRSLETTRPYYRSSYVFLQRKDEPTIRTYDDPALKKLKIGVQLIGEDGLNTPPVHDLGSRGIVENVEGYLVYGDTESKTPLSPVVDAVANGDVDVSIVWGPIAGYYAMHEPVPLKLTPVLIDPTQPVLQMAYGISVGTRHTDMDLYNDLSQALRERKDEIDAVLADYGVPRIDKSSISEK</sequence>
<dbReference type="SUPFAM" id="SSF53850">
    <property type="entry name" value="Periplasmic binding protein-like II"/>
    <property type="match status" value="1"/>
</dbReference>
<comment type="caution">
    <text evidence="4">The sequence shown here is derived from an EMBL/GenBank/DDBJ whole genome shotgun (WGS) entry which is preliminary data.</text>
</comment>
<dbReference type="SMART" id="SM00062">
    <property type="entry name" value="PBPb"/>
    <property type="match status" value="1"/>
</dbReference>
<dbReference type="Proteomes" id="UP000095087">
    <property type="component" value="Unassembled WGS sequence"/>
</dbReference>